<dbReference type="Pfam" id="PF02365">
    <property type="entry name" value="NAM"/>
    <property type="match status" value="1"/>
</dbReference>
<dbReference type="InterPro" id="IPR043128">
    <property type="entry name" value="Rev_trsase/Diguanyl_cyclase"/>
</dbReference>
<keyword evidence="6" id="KW-0064">Aspartyl protease</keyword>
<evidence type="ECO:0000256" key="4">
    <source>
        <dbReference type="ARBA" id="ARBA00022722"/>
    </source>
</evidence>
<evidence type="ECO:0000256" key="2">
    <source>
        <dbReference type="ARBA" id="ARBA00022679"/>
    </source>
</evidence>
<keyword evidence="1" id="KW-0645">Protease</keyword>
<dbReference type="SUPFAM" id="SSF101941">
    <property type="entry name" value="NAC domain"/>
    <property type="match status" value="1"/>
</dbReference>
<sequence>MEGASLPPGFRFHPTDEELVGYYLKRKTRGLEIELEVIPVIDLYKFDPWELPEKSFLPKRDLEWFFFCPMDRKYPNGLRTNRDTEAGYWKATRKDRKAVCQSAVTSYRKTLVFYGGHAPLGDRTDWVMHEYRLSDEPSQGSTNQRTKSQEGGDQFGQMEPTASPRTSNEPLSSSGDISCQTSYPNNESRYSSPVPSPYPNEITQETPFEPVSSATDPASIWVTPDLILNSSKDYPQICETASQYFPQDEFPSSLTPWQQYELTSPLLHPPIRLQATGDGKLRVCDKDSPFTAIRYVRTYESSTNGEWKKVGGEERGDERGREEEIGETIGGNSDLGLGIEAREGIEKGNLGIGRGEKELKRLPDEEKLPDKGAGRSGSAQVFIRENLGFWQVGGMPKKNQNMAEELAGLQKQMEELTALVKQGRDESNPPKWWETQEERISTLESRLATNHGYVEKILKILTGRKEDQNQFEDQVHTLDSSNMSNKQPVKVTVINDKTRFTYKPDEPGILKSKPNVLPAHIASCKNDNQTGENSAARTQLVALEVDKREGGSSYNVPDRFCDKAFVDIVEEFTKLVQKGSVEEYQDRFEELQPHMLLQNPTLGEEFFVSLFISGLRDDIKHRVKALDPKTLSEASRQAKLYELSVDFESKRLRPFVKNPAHSIPLPGSKPNQLTLPLKNTSTTTQKQNLIDYRRQNNLCFKCGEKFVPGHQTAEFTGGIESRNIYECHYWIFLTPQWAEAGIQINTLHPLAITVANGQQLYSSARWVDWMRLFSPILMDFNKMTMSFVHKGKQITIQGQQQSNFLQQISGATLLKMTVSDSPLLGHVVLFNMCEDSKTTPTAIQSLLDQYQAIFAEPTGLPPTRNHDHAIPLKPEATPINLRPYRFPYIQKAEIEKQIANMLSSSVIQPSKSPFASPCLLIKKNDGTWRFCVDYRKLNSMKVKDKFPIPVVEDLLNELCGAVYFSKIDLRSGYWKIRIKPADIYKTAFRTHQGHYEFKVMPFGLTNAPATFQALMNELFSSFLRKFVLVFFDDILVYSTSMADHIIHLQLVLEVLKTNQLFAKMSKCFFGQTQVEYLGHIISASGVSTDPTKVAAMKNWPVPKSLKSLRGFLGLIGYYRRFIKNYGTISKPLTQMLKKDNFHWSTEALTAFENLKYAMCDDFGKSFYLETDASSGGIGVVLSQDGRPIAYLSKALSPRHTALSIYEREYLAILMAVSKWRHYLESNPFIIKTDHEPLKYLLEQKLTTAIQKKGLTKLLGLDYSIQYRKGKSNVVADALSRQWEDQGQYMAMGTTLIIPSWVQEVEDSYKGDKMATDWLSILPVSPTANPCWTYSKGILRFKGKVYIGGTGTLRLQILQLLHDSPHGGHSGTQATYQRIKANFYWPKLKAMVANYIRGCTVCQQTKVEHIPKPGLLQPLPIPQQAWEIITMDFIEGLPTSQKKNCILVIVDKFTKYSHFLALSHPYTATDIARLYLDTVYKLHGQPKMAISDRDKTFTSLFWRELMRQLGTKTLFSTAYHPETDGQTERVNQCVEQYLRGLCFFQPKQWAKWLPHAEWWYNTTYHIALKLTPFEALYGYKPPTMVWQAETNVQSVSDLMRSREDIKQLVKLQLEHAIGDSVYLKLQPYRQTSLALRKNLKLAAKFYDPYKVIEKIGEVAYKLDLPDSSRLHPVFHWLVRWKNLDETSDTWEDYTVLRGQFPEFDPWGQGSFPAAGIVTVGGEERGDERGREEEIGETIRGNSDLGLGIEAREGIEKGNLGIGRGEKELKRLPDEKKLPDKGAGRNFERKSRTFTFNYNSLQISSMMAIMQVISVSPERSFDGS</sequence>
<keyword evidence="11" id="KW-0695">RNA-directed DNA polymerase</keyword>
<dbReference type="FunFam" id="1.10.340.70:FF:000001">
    <property type="entry name" value="Retrovirus-related Pol polyprotein from transposon gypsy-like Protein"/>
    <property type="match status" value="1"/>
</dbReference>
<keyword evidence="16" id="KW-0233">DNA recombination</keyword>
<dbReference type="SUPFAM" id="SSF56672">
    <property type="entry name" value="DNA/RNA polymerases"/>
    <property type="match status" value="1"/>
</dbReference>
<keyword evidence="7" id="KW-0255">Endonuclease</keyword>
<dbReference type="GO" id="GO:0006310">
    <property type="term" value="P:DNA recombination"/>
    <property type="evidence" value="ECO:0007669"/>
    <property type="project" value="UniProtKB-KW"/>
</dbReference>
<dbReference type="InterPro" id="IPR012337">
    <property type="entry name" value="RNaseH-like_sf"/>
</dbReference>
<comment type="caution">
    <text evidence="23">The sequence shown here is derived from an EMBL/GenBank/DDBJ whole genome shotgun (WGS) entry which is preliminary data.</text>
</comment>
<evidence type="ECO:0000256" key="16">
    <source>
        <dbReference type="ARBA" id="ARBA00023172"/>
    </source>
</evidence>
<dbReference type="InterPro" id="IPR036093">
    <property type="entry name" value="NAC_dom_sf"/>
</dbReference>
<dbReference type="SUPFAM" id="SSF53098">
    <property type="entry name" value="Ribonuclease H-like"/>
    <property type="match status" value="1"/>
</dbReference>
<proteinExistence type="predicted"/>
<dbReference type="InterPro" id="IPR000477">
    <property type="entry name" value="RT_dom"/>
</dbReference>
<keyword evidence="5" id="KW-0479">Metal-binding</keyword>
<dbReference type="GO" id="GO:0003964">
    <property type="term" value="F:RNA-directed DNA polymerase activity"/>
    <property type="evidence" value="ECO:0007669"/>
    <property type="project" value="UniProtKB-KW"/>
</dbReference>
<dbReference type="GO" id="GO:0006508">
    <property type="term" value="P:proteolysis"/>
    <property type="evidence" value="ECO:0007669"/>
    <property type="project" value="UniProtKB-KW"/>
</dbReference>
<evidence type="ECO:0000256" key="15">
    <source>
        <dbReference type="ARBA" id="ARBA00023163"/>
    </source>
</evidence>
<dbReference type="Gene3D" id="3.30.70.270">
    <property type="match status" value="2"/>
</dbReference>
<dbReference type="PROSITE" id="PS50878">
    <property type="entry name" value="RT_POL"/>
    <property type="match status" value="1"/>
</dbReference>
<evidence type="ECO:0000256" key="13">
    <source>
        <dbReference type="ARBA" id="ARBA00023015"/>
    </source>
</evidence>
<dbReference type="Pfam" id="PF24626">
    <property type="entry name" value="SH3_Tf2-1"/>
    <property type="match status" value="1"/>
</dbReference>
<dbReference type="SUPFAM" id="SSF54160">
    <property type="entry name" value="Chromo domain-like"/>
    <property type="match status" value="1"/>
</dbReference>
<dbReference type="Pfam" id="PF00665">
    <property type="entry name" value="rve"/>
    <property type="match status" value="1"/>
</dbReference>
<feature type="domain" description="Integrase catalytic" evidence="21">
    <location>
        <begin position="1415"/>
        <end position="1579"/>
    </location>
</feature>
<evidence type="ECO:0000259" key="21">
    <source>
        <dbReference type="PROSITE" id="PS50994"/>
    </source>
</evidence>
<dbReference type="InterPro" id="IPR001584">
    <property type="entry name" value="Integrase_cat-core"/>
</dbReference>
<evidence type="ECO:0000256" key="9">
    <source>
        <dbReference type="ARBA" id="ARBA00022842"/>
    </source>
</evidence>
<dbReference type="InterPro" id="IPR056924">
    <property type="entry name" value="SH3_Tf2-1"/>
</dbReference>
<dbReference type="Pfam" id="PF17917">
    <property type="entry name" value="RT_RNaseH"/>
    <property type="match status" value="1"/>
</dbReference>
<dbReference type="InterPro" id="IPR036397">
    <property type="entry name" value="RNaseH_sf"/>
</dbReference>
<dbReference type="PROSITE" id="PS50994">
    <property type="entry name" value="INTEGRASE"/>
    <property type="match status" value="1"/>
</dbReference>
<dbReference type="Gene3D" id="3.30.420.10">
    <property type="entry name" value="Ribonuclease H-like superfamily/Ribonuclease H"/>
    <property type="match status" value="1"/>
</dbReference>
<keyword evidence="18" id="KW-0175">Coiled coil</keyword>
<dbReference type="EMBL" id="VEPZ02000307">
    <property type="protein sequence ID" value="KAE8727404.1"/>
    <property type="molecule type" value="Genomic_DNA"/>
</dbReference>
<keyword evidence="15" id="KW-0804">Transcription</keyword>
<keyword evidence="8" id="KW-0378">Hydrolase</keyword>
<reference evidence="23" key="1">
    <citation type="submission" date="2019-09" db="EMBL/GenBank/DDBJ databases">
        <title>Draft genome information of white flower Hibiscus syriacus.</title>
        <authorList>
            <person name="Kim Y.-M."/>
        </authorList>
    </citation>
    <scope>NUCLEOTIDE SEQUENCE [LARGE SCALE GENOMIC DNA]</scope>
    <source>
        <strain evidence="23">YM2019G1</strain>
    </source>
</reference>
<feature type="compositionally biased region" description="Basic and acidic residues" evidence="19">
    <location>
        <begin position="307"/>
        <end position="323"/>
    </location>
</feature>
<dbReference type="Gene3D" id="1.10.340.70">
    <property type="match status" value="1"/>
</dbReference>
<dbReference type="CDD" id="cd09274">
    <property type="entry name" value="RNase_HI_RT_Ty3"/>
    <property type="match status" value="1"/>
</dbReference>
<evidence type="ECO:0000256" key="17">
    <source>
        <dbReference type="ARBA" id="ARBA00023242"/>
    </source>
</evidence>
<name>A0A6A3CFN1_HIBSY</name>
<dbReference type="GO" id="GO:0046872">
    <property type="term" value="F:metal ion binding"/>
    <property type="evidence" value="ECO:0007669"/>
    <property type="project" value="UniProtKB-KW"/>
</dbReference>
<evidence type="ECO:0000313" key="23">
    <source>
        <dbReference type="EMBL" id="KAE8727404.1"/>
    </source>
</evidence>
<keyword evidence="24" id="KW-1185">Reference proteome</keyword>
<dbReference type="InterPro" id="IPR041373">
    <property type="entry name" value="RT_RNaseH"/>
</dbReference>
<evidence type="ECO:0000256" key="19">
    <source>
        <dbReference type="SAM" id="MobiDB-lite"/>
    </source>
</evidence>
<dbReference type="InterPro" id="IPR041588">
    <property type="entry name" value="Integrase_H2C2"/>
</dbReference>
<feature type="region of interest" description="Disordered" evidence="19">
    <location>
        <begin position="134"/>
        <end position="214"/>
    </location>
</feature>
<evidence type="ECO:0000256" key="1">
    <source>
        <dbReference type="ARBA" id="ARBA00022670"/>
    </source>
</evidence>
<keyword evidence="4" id="KW-0540">Nuclease</keyword>
<dbReference type="PANTHER" id="PTHR37984">
    <property type="entry name" value="PROTEIN CBG26694"/>
    <property type="match status" value="1"/>
</dbReference>
<evidence type="ECO:0000259" key="22">
    <source>
        <dbReference type="PROSITE" id="PS51005"/>
    </source>
</evidence>
<feature type="region of interest" description="Disordered" evidence="19">
    <location>
        <begin position="356"/>
        <end position="376"/>
    </location>
</feature>
<feature type="coiled-coil region" evidence="18">
    <location>
        <begin position="399"/>
        <end position="426"/>
    </location>
</feature>
<feature type="compositionally biased region" description="Polar residues" evidence="19">
    <location>
        <begin position="163"/>
        <end position="187"/>
    </location>
</feature>
<dbReference type="CDD" id="cd01647">
    <property type="entry name" value="RT_LTR"/>
    <property type="match status" value="1"/>
</dbReference>
<evidence type="ECO:0000256" key="10">
    <source>
        <dbReference type="ARBA" id="ARBA00022908"/>
    </source>
</evidence>
<feature type="compositionally biased region" description="Basic and acidic residues" evidence="19">
    <location>
        <begin position="356"/>
        <end position="373"/>
    </location>
</feature>
<protein>
    <submittedName>
        <fullName evidence="23">Uncharacterized protein</fullName>
    </submittedName>
</protein>
<keyword evidence="17" id="KW-0539">Nucleus</keyword>
<keyword evidence="9" id="KW-0460">Magnesium</keyword>
<dbReference type="Gene3D" id="2.170.150.80">
    <property type="entry name" value="NAC domain"/>
    <property type="match status" value="1"/>
</dbReference>
<evidence type="ECO:0000256" key="5">
    <source>
        <dbReference type="ARBA" id="ARBA00022723"/>
    </source>
</evidence>
<evidence type="ECO:0000256" key="3">
    <source>
        <dbReference type="ARBA" id="ARBA00022695"/>
    </source>
</evidence>
<feature type="region of interest" description="Disordered" evidence="19">
    <location>
        <begin position="307"/>
        <end position="335"/>
    </location>
</feature>
<gene>
    <name evidence="23" type="ORF">F3Y22_tig00005459pilonHSYRG00018</name>
</gene>
<dbReference type="PROSITE" id="PS51005">
    <property type="entry name" value="NAC"/>
    <property type="match status" value="1"/>
</dbReference>
<dbReference type="Proteomes" id="UP000436088">
    <property type="component" value="Unassembled WGS sequence"/>
</dbReference>
<dbReference type="Pfam" id="PF00078">
    <property type="entry name" value="RVT_1"/>
    <property type="match status" value="1"/>
</dbReference>
<dbReference type="Pfam" id="PF17921">
    <property type="entry name" value="Integrase_H2C2"/>
    <property type="match status" value="1"/>
</dbReference>
<evidence type="ECO:0000256" key="12">
    <source>
        <dbReference type="ARBA" id="ARBA00022932"/>
    </source>
</evidence>
<feature type="domain" description="Reverse transcriptase" evidence="20">
    <location>
        <begin position="902"/>
        <end position="1081"/>
    </location>
</feature>
<feature type="compositionally biased region" description="Polar residues" evidence="19">
    <location>
        <begin position="201"/>
        <end position="214"/>
    </location>
</feature>
<keyword evidence="2" id="KW-0808">Transferase</keyword>
<dbReference type="Gene3D" id="3.10.10.10">
    <property type="entry name" value="HIV Type 1 Reverse Transcriptase, subunit A, domain 1"/>
    <property type="match status" value="1"/>
</dbReference>
<organism evidence="23 24">
    <name type="scientific">Hibiscus syriacus</name>
    <name type="common">Rose of Sharon</name>
    <dbReference type="NCBI Taxonomy" id="106335"/>
    <lineage>
        <taxon>Eukaryota</taxon>
        <taxon>Viridiplantae</taxon>
        <taxon>Streptophyta</taxon>
        <taxon>Embryophyta</taxon>
        <taxon>Tracheophyta</taxon>
        <taxon>Spermatophyta</taxon>
        <taxon>Magnoliopsida</taxon>
        <taxon>eudicotyledons</taxon>
        <taxon>Gunneridae</taxon>
        <taxon>Pentapetalae</taxon>
        <taxon>rosids</taxon>
        <taxon>malvids</taxon>
        <taxon>Malvales</taxon>
        <taxon>Malvaceae</taxon>
        <taxon>Malvoideae</taxon>
        <taxon>Hibiscus</taxon>
    </lineage>
</organism>
<evidence type="ECO:0000259" key="20">
    <source>
        <dbReference type="PROSITE" id="PS50878"/>
    </source>
</evidence>
<dbReference type="GO" id="GO:0006355">
    <property type="term" value="P:regulation of DNA-templated transcription"/>
    <property type="evidence" value="ECO:0007669"/>
    <property type="project" value="InterPro"/>
</dbReference>
<keyword evidence="14" id="KW-0238">DNA-binding</keyword>
<keyword evidence="13" id="KW-0805">Transcription regulation</keyword>
<dbReference type="FunFam" id="3.10.10.10:FF:000007">
    <property type="entry name" value="Retrovirus-related Pol polyprotein from transposon 17.6-like Protein"/>
    <property type="match status" value="1"/>
</dbReference>
<evidence type="ECO:0000313" key="24">
    <source>
        <dbReference type="Proteomes" id="UP000436088"/>
    </source>
</evidence>
<dbReference type="FunFam" id="3.30.70.270:FF:000020">
    <property type="entry name" value="Transposon Tf2-6 polyprotein-like Protein"/>
    <property type="match status" value="1"/>
</dbReference>
<evidence type="ECO:0000256" key="11">
    <source>
        <dbReference type="ARBA" id="ARBA00022918"/>
    </source>
</evidence>
<dbReference type="InterPro" id="IPR043502">
    <property type="entry name" value="DNA/RNA_pol_sf"/>
</dbReference>
<accession>A0A6A3CFN1</accession>
<dbReference type="PANTHER" id="PTHR37984:SF5">
    <property type="entry name" value="PROTEIN NYNRIN-LIKE"/>
    <property type="match status" value="1"/>
</dbReference>
<keyword evidence="10" id="KW-0229">DNA integration</keyword>
<dbReference type="GO" id="GO:0003887">
    <property type="term" value="F:DNA-directed DNA polymerase activity"/>
    <property type="evidence" value="ECO:0007669"/>
    <property type="project" value="UniProtKB-KW"/>
</dbReference>
<dbReference type="GO" id="GO:0015074">
    <property type="term" value="P:DNA integration"/>
    <property type="evidence" value="ECO:0007669"/>
    <property type="project" value="UniProtKB-KW"/>
</dbReference>
<dbReference type="GO" id="GO:0004519">
    <property type="term" value="F:endonuclease activity"/>
    <property type="evidence" value="ECO:0007669"/>
    <property type="project" value="UniProtKB-KW"/>
</dbReference>
<evidence type="ECO:0000256" key="14">
    <source>
        <dbReference type="ARBA" id="ARBA00023125"/>
    </source>
</evidence>
<dbReference type="GO" id="GO:0003677">
    <property type="term" value="F:DNA binding"/>
    <property type="evidence" value="ECO:0007669"/>
    <property type="project" value="UniProtKB-KW"/>
</dbReference>
<keyword evidence="3" id="KW-0548">Nucleotidyltransferase</keyword>
<evidence type="ECO:0000256" key="8">
    <source>
        <dbReference type="ARBA" id="ARBA00022801"/>
    </source>
</evidence>
<evidence type="ECO:0000256" key="7">
    <source>
        <dbReference type="ARBA" id="ARBA00022759"/>
    </source>
</evidence>
<evidence type="ECO:0000256" key="18">
    <source>
        <dbReference type="SAM" id="Coils"/>
    </source>
</evidence>
<feature type="domain" description="NAC" evidence="22">
    <location>
        <begin position="6"/>
        <end position="149"/>
    </location>
</feature>
<dbReference type="InterPro" id="IPR003441">
    <property type="entry name" value="NAC-dom"/>
</dbReference>
<evidence type="ECO:0000256" key="6">
    <source>
        <dbReference type="ARBA" id="ARBA00022750"/>
    </source>
</evidence>
<keyword evidence="12" id="KW-0239">DNA-directed DNA polymerase</keyword>
<dbReference type="InterPro" id="IPR016197">
    <property type="entry name" value="Chromo-like_dom_sf"/>
</dbReference>
<feature type="compositionally biased region" description="Polar residues" evidence="19">
    <location>
        <begin position="136"/>
        <end position="151"/>
    </location>
</feature>
<dbReference type="InterPro" id="IPR050951">
    <property type="entry name" value="Retrovirus_Pol_polyprotein"/>
</dbReference>
<dbReference type="GO" id="GO:0004190">
    <property type="term" value="F:aspartic-type endopeptidase activity"/>
    <property type="evidence" value="ECO:0007669"/>
    <property type="project" value="UniProtKB-KW"/>
</dbReference>